<evidence type="ECO:0000256" key="1">
    <source>
        <dbReference type="ARBA" id="ARBA00004571"/>
    </source>
</evidence>
<keyword evidence="4 8" id="KW-0812">Transmembrane</keyword>
<dbReference type="STRING" id="536979.SAMN04488055_0283"/>
<reference evidence="13 14" key="1">
    <citation type="submission" date="2016-11" db="EMBL/GenBank/DDBJ databases">
        <authorList>
            <person name="Jaros S."/>
            <person name="Januszkiewicz K."/>
            <person name="Wedrychowicz H."/>
        </authorList>
    </citation>
    <scope>NUCLEOTIDE SEQUENCE [LARGE SCALE GENOMIC DNA]</scope>
    <source>
        <strain evidence="13 14">DSM 24787</strain>
    </source>
</reference>
<dbReference type="SUPFAM" id="SSF56935">
    <property type="entry name" value="Porins"/>
    <property type="match status" value="1"/>
</dbReference>
<dbReference type="AlphaFoldDB" id="A0A1N6D583"/>
<dbReference type="InterPro" id="IPR023997">
    <property type="entry name" value="TonB-dep_OMP_SusC/RagA_CS"/>
</dbReference>
<dbReference type="RefSeq" id="WP_074237391.1">
    <property type="nucleotide sequence ID" value="NZ_FSRA01000001.1"/>
</dbReference>
<dbReference type="InterPro" id="IPR036942">
    <property type="entry name" value="Beta-barrel_TonB_sf"/>
</dbReference>
<dbReference type="InterPro" id="IPR000531">
    <property type="entry name" value="Beta-barrel_TonB"/>
</dbReference>
<accession>A0A1N6D583</accession>
<keyword evidence="7 8" id="KW-0998">Cell outer membrane</keyword>
<evidence type="ECO:0000256" key="8">
    <source>
        <dbReference type="PROSITE-ProRule" id="PRU01360"/>
    </source>
</evidence>
<sequence>MKKRSLSRNLTIYLSFLLFPAFAFAQKATVKGKVLDENNQPLPGAAVYIKGTGTGVLSSDDGSYTIQVPDLAKSILVASYTGYFSRESIATGGTLNFSLLRNAVKLKDVEVVSALGLSRQSKTIGYSQQSIDPERLTEARDVNIASALAGKVAGMQVTTTGQPTGSVRIVIRGDNSITGNNQPLWVVDGVPIDNSMGDGRNNLDYGNGAADLNPDDIANIEVLKGPNAAALYGSKAANGAILITTKKGKSKEDGSLGVSVNQNMMWYTISEYPAYQNVYGEGNAFRTVQNTNSIIPGTNAINMGTNTRSWGAPMLGQPYNGYDGKPHGFYPQPNNIKDLYQSSFTNITNVSVGKSDERSNFRASYTYTDGNDVLAKQNMRKKHNFNLNSSRRLGKKVNLDARLLYTLDKVKNRTFRNMDPQSPMNAYIYMLRSIDEKALTPWRDASGNAFSYGAQGDGYENPYWAIYENENEDIKHRVIGGTTLTVDILEGLKFRGQISTDLTFGSGFVYREPGSRQSKLGAYSQFTQQNQNWNMEGMFMYTKKFGKEFSLNANLGTNFMQGNQLFRQQAVSSLLNHDMPSISNSNAYPTASENLVRNKTNSVYGSATLGFRDFLFMDVTGRNDWSSTLPENNRSFFYPSVSGSFVFTQFLPEDQNIINYGKLRASWAKVGNDAGAYSLQSMFAYGGLFLGNPWLDFENLRKNPNLKPEQTTSREIGMDLSFFKDRINISTSVYRSNTVDQIMRAQVARETGFTEEIVNAGEIQNTGVELSIKGTPIKSKKFTWDVLLNWSKNKNLVVSLTPGVSRYTLGSWYVMTSNAEVGKPYGVLRGNSAYYSGDTMMINASTGRPYFEPNGYLGNFRPDWIGSIGNTFRYKGFDLSLLVTVKWGGDIYSVSNHKANVTGNTIQSLLGREDFYYSSLILGESGDEQNGIGLFGNAYQDKNRPKGIKYPGYNPVLNAQGAPVIGKDGRYIALKPNESWQSPQAYWQNMDNDMGNNLFDASNIRLSEVVMGYNLNANWFRNKFIRGARVAVVGRNLWTIMKHTPRGIDPEAANTTGNAQGIEQGGSFPYATYGVDLKFNF</sequence>
<comment type="similarity">
    <text evidence="8 9">Belongs to the TonB-dependent receptor family.</text>
</comment>
<feature type="domain" description="TonB-dependent receptor plug" evidence="12">
    <location>
        <begin position="124"/>
        <end position="240"/>
    </location>
</feature>
<dbReference type="Pfam" id="PF07715">
    <property type="entry name" value="Plug"/>
    <property type="match status" value="1"/>
</dbReference>
<keyword evidence="14" id="KW-1185">Reference proteome</keyword>
<evidence type="ECO:0000256" key="5">
    <source>
        <dbReference type="ARBA" id="ARBA00023077"/>
    </source>
</evidence>
<dbReference type="GO" id="GO:0009279">
    <property type="term" value="C:cell outer membrane"/>
    <property type="evidence" value="ECO:0007669"/>
    <property type="project" value="UniProtKB-SubCell"/>
</dbReference>
<evidence type="ECO:0000256" key="3">
    <source>
        <dbReference type="ARBA" id="ARBA00022452"/>
    </source>
</evidence>
<feature type="chain" id="PRO_5012862193" evidence="10">
    <location>
        <begin position="26"/>
        <end position="1081"/>
    </location>
</feature>
<dbReference type="Gene3D" id="2.40.170.20">
    <property type="entry name" value="TonB-dependent receptor, beta-barrel domain"/>
    <property type="match status" value="1"/>
</dbReference>
<evidence type="ECO:0000313" key="13">
    <source>
        <dbReference type="EMBL" id="SIN65893.1"/>
    </source>
</evidence>
<keyword evidence="2 8" id="KW-0813">Transport</keyword>
<dbReference type="InterPro" id="IPR008969">
    <property type="entry name" value="CarboxyPept-like_regulatory"/>
</dbReference>
<dbReference type="InterPro" id="IPR039426">
    <property type="entry name" value="TonB-dep_rcpt-like"/>
</dbReference>
<feature type="domain" description="TonB-dependent receptor-like beta-barrel" evidence="11">
    <location>
        <begin position="441"/>
        <end position="889"/>
    </location>
</feature>
<dbReference type="SUPFAM" id="SSF49464">
    <property type="entry name" value="Carboxypeptidase regulatory domain-like"/>
    <property type="match status" value="1"/>
</dbReference>
<evidence type="ECO:0000259" key="12">
    <source>
        <dbReference type="Pfam" id="PF07715"/>
    </source>
</evidence>
<evidence type="ECO:0000313" key="14">
    <source>
        <dbReference type="Proteomes" id="UP000185003"/>
    </source>
</evidence>
<keyword evidence="6 8" id="KW-0472">Membrane</keyword>
<dbReference type="InterPro" id="IPR023996">
    <property type="entry name" value="TonB-dep_OMP_SusC/RagA"/>
</dbReference>
<dbReference type="NCBIfam" id="TIGR04056">
    <property type="entry name" value="OMP_RagA_SusC"/>
    <property type="match status" value="1"/>
</dbReference>
<proteinExistence type="inferred from homology"/>
<dbReference type="NCBIfam" id="TIGR04057">
    <property type="entry name" value="SusC_RagA_signa"/>
    <property type="match status" value="1"/>
</dbReference>
<dbReference type="Pfam" id="PF13715">
    <property type="entry name" value="CarbopepD_reg_2"/>
    <property type="match status" value="1"/>
</dbReference>
<feature type="signal peptide" evidence="10">
    <location>
        <begin position="1"/>
        <end position="25"/>
    </location>
</feature>
<dbReference type="Gene3D" id="2.170.130.10">
    <property type="entry name" value="TonB-dependent receptor, plug domain"/>
    <property type="match status" value="1"/>
</dbReference>
<dbReference type="Proteomes" id="UP000185003">
    <property type="component" value="Unassembled WGS sequence"/>
</dbReference>
<organism evidence="13 14">
    <name type="scientific">Chitinophaga niabensis</name>
    <dbReference type="NCBI Taxonomy" id="536979"/>
    <lineage>
        <taxon>Bacteria</taxon>
        <taxon>Pseudomonadati</taxon>
        <taxon>Bacteroidota</taxon>
        <taxon>Chitinophagia</taxon>
        <taxon>Chitinophagales</taxon>
        <taxon>Chitinophagaceae</taxon>
        <taxon>Chitinophaga</taxon>
    </lineage>
</organism>
<dbReference type="EMBL" id="FSRA01000001">
    <property type="protein sequence ID" value="SIN65893.1"/>
    <property type="molecule type" value="Genomic_DNA"/>
</dbReference>
<evidence type="ECO:0000256" key="4">
    <source>
        <dbReference type="ARBA" id="ARBA00022692"/>
    </source>
</evidence>
<name>A0A1N6D583_9BACT</name>
<keyword evidence="10" id="KW-0732">Signal</keyword>
<comment type="subcellular location">
    <subcellularLocation>
        <location evidence="1 8">Cell outer membrane</location>
        <topology evidence="1 8">Multi-pass membrane protein</topology>
    </subcellularLocation>
</comment>
<keyword evidence="5 9" id="KW-0798">TonB box</keyword>
<keyword evidence="3 8" id="KW-1134">Transmembrane beta strand</keyword>
<gene>
    <name evidence="13" type="ORF">SAMN04488055_0283</name>
</gene>
<dbReference type="OrthoDB" id="9768177at2"/>
<evidence type="ECO:0000256" key="2">
    <source>
        <dbReference type="ARBA" id="ARBA00022448"/>
    </source>
</evidence>
<dbReference type="InterPro" id="IPR037066">
    <property type="entry name" value="Plug_dom_sf"/>
</dbReference>
<evidence type="ECO:0000259" key="11">
    <source>
        <dbReference type="Pfam" id="PF00593"/>
    </source>
</evidence>
<evidence type="ECO:0000256" key="7">
    <source>
        <dbReference type="ARBA" id="ARBA00023237"/>
    </source>
</evidence>
<dbReference type="Pfam" id="PF00593">
    <property type="entry name" value="TonB_dep_Rec_b-barrel"/>
    <property type="match status" value="1"/>
</dbReference>
<dbReference type="PROSITE" id="PS52016">
    <property type="entry name" value="TONB_DEPENDENT_REC_3"/>
    <property type="match status" value="1"/>
</dbReference>
<dbReference type="Gene3D" id="2.60.40.1120">
    <property type="entry name" value="Carboxypeptidase-like, regulatory domain"/>
    <property type="match status" value="1"/>
</dbReference>
<evidence type="ECO:0000256" key="6">
    <source>
        <dbReference type="ARBA" id="ARBA00023136"/>
    </source>
</evidence>
<evidence type="ECO:0000256" key="9">
    <source>
        <dbReference type="RuleBase" id="RU003357"/>
    </source>
</evidence>
<evidence type="ECO:0000256" key="10">
    <source>
        <dbReference type="SAM" id="SignalP"/>
    </source>
</evidence>
<protein>
    <submittedName>
        <fullName evidence="13">TonB-linked outer membrane protein, SusC/RagA family</fullName>
    </submittedName>
</protein>
<dbReference type="InterPro" id="IPR012910">
    <property type="entry name" value="Plug_dom"/>
</dbReference>